<evidence type="ECO:0000256" key="7">
    <source>
        <dbReference type="ARBA" id="ARBA00023136"/>
    </source>
</evidence>
<organism evidence="10 11">
    <name type="scientific">Acanthopleuribacter pedis</name>
    <dbReference type="NCBI Taxonomy" id="442870"/>
    <lineage>
        <taxon>Bacteria</taxon>
        <taxon>Pseudomonadati</taxon>
        <taxon>Acidobacteriota</taxon>
        <taxon>Holophagae</taxon>
        <taxon>Acanthopleuribacterales</taxon>
        <taxon>Acanthopleuribacteraceae</taxon>
        <taxon>Acanthopleuribacter</taxon>
    </lineage>
</organism>
<dbReference type="AlphaFoldDB" id="A0A8J7Q9J9"/>
<evidence type="ECO:0000256" key="6">
    <source>
        <dbReference type="ARBA" id="ARBA00022989"/>
    </source>
</evidence>
<accession>A0A8J7Q9J9</accession>
<dbReference type="InterPro" id="IPR001958">
    <property type="entry name" value="Tet-R_TetA/multi-R_MdtG-like"/>
</dbReference>
<feature type="transmembrane region" description="Helical" evidence="8">
    <location>
        <begin position="360"/>
        <end position="383"/>
    </location>
</feature>
<feature type="transmembrane region" description="Helical" evidence="8">
    <location>
        <begin position="7"/>
        <end position="28"/>
    </location>
</feature>
<keyword evidence="5 8" id="KW-0812">Transmembrane</keyword>
<proteinExistence type="inferred from homology"/>
<evidence type="ECO:0000256" key="3">
    <source>
        <dbReference type="ARBA" id="ARBA00007520"/>
    </source>
</evidence>
<evidence type="ECO:0000313" key="10">
    <source>
        <dbReference type="EMBL" id="MBO1319929.1"/>
    </source>
</evidence>
<dbReference type="SUPFAM" id="SSF103473">
    <property type="entry name" value="MFS general substrate transporter"/>
    <property type="match status" value="1"/>
</dbReference>
<evidence type="ECO:0000256" key="2">
    <source>
        <dbReference type="ARBA" id="ARBA00004141"/>
    </source>
</evidence>
<comment type="function">
    <text evidence="1">Resistance to tetracycline by an active tetracycline efflux. This is an energy-dependent process that decreases the accumulation of the antibiotic in whole cells. This protein functions as a metal-tetracycline/H(+) antiporter.</text>
</comment>
<dbReference type="PROSITE" id="PS50850">
    <property type="entry name" value="MFS"/>
    <property type="match status" value="1"/>
</dbReference>
<dbReference type="EMBL" id="JAFREP010000014">
    <property type="protein sequence ID" value="MBO1319929.1"/>
    <property type="molecule type" value="Genomic_DNA"/>
</dbReference>
<feature type="transmembrane region" description="Helical" evidence="8">
    <location>
        <begin position="240"/>
        <end position="260"/>
    </location>
</feature>
<dbReference type="GO" id="GO:0016020">
    <property type="term" value="C:membrane"/>
    <property type="evidence" value="ECO:0007669"/>
    <property type="project" value="UniProtKB-SubCell"/>
</dbReference>
<feature type="transmembrane region" description="Helical" evidence="8">
    <location>
        <begin position="85"/>
        <end position="106"/>
    </location>
</feature>
<gene>
    <name evidence="10" type="ORF">J3U88_15740</name>
</gene>
<evidence type="ECO:0000256" key="8">
    <source>
        <dbReference type="SAM" id="Phobius"/>
    </source>
</evidence>
<comment type="subcellular location">
    <subcellularLocation>
        <location evidence="2">Membrane</location>
        <topology evidence="2">Multi-pass membrane protein</topology>
    </subcellularLocation>
</comment>
<keyword evidence="7 8" id="KW-0472">Membrane</keyword>
<feature type="transmembrane region" description="Helical" evidence="8">
    <location>
        <begin position="145"/>
        <end position="168"/>
    </location>
</feature>
<evidence type="ECO:0000313" key="11">
    <source>
        <dbReference type="Proteomes" id="UP000664417"/>
    </source>
</evidence>
<comment type="caution">
    <text evidence="10">The sequence shown here is derived from an EMBL/GenBank/DDBJ whole genome shotgun (WGS) entry which is preliminary data.</text>
</comment>
<evidence type="ECO:0000256" key="4">
    <source>
        <dbReference type="ARBA" id="ARBA00022448"/>
    </source>
</evidence>
<dbReference type="InterPro" id="IPR011701">
    <property type="entry name" value="MFS"/>
</dbReference>
<dbReference type="InterPro" id="IPR020846">
    <property type="entry name" value="MFS_dom"/>
</dbReference>
<dbReference type="Proteomes" id="UP000664417">
    <property type="component" value="Unassembled WGS sequence"/>
</dbReference>
<sequence>MTQRRAYFVLFTVMLITVLGTAGIALPYPVLAPYFLEAEPNQLTHFLGFPPKLLLGVALGIYPLGLLVGGMFIGALSDEYGRKRVLLITMFGSVLGYLATAAAVVWESYLLFLVARFMTGLFEGNIAIARAIALELHPVIDRTKAISLTYATVYAGWLVGPLAGGYLAVYGEDAPFLVGAVTMVVSMIVTALAIEGVSKQEGAEEKPRRNLRETRQFLVQQMREQNSLGLLKNSDIHPIFWYYFAYAIGLNMFYEFYPIWMVDKLGADSRAIGWGGVVVTAAMILMSTFWASPLANRFGQSRTMLASSSILALLFFMQPLVGHPFLYAVFAFIGATIALGNGLVPTYLSENFGRMGEGRVMGLQTTVFCLTNIVVALFGSLIALLDTTFALWLGAVVMGLSMSFVPGMGRVAARLRATQPEAVPAA</sequence>
<feature type="transmembrane region" description="Helical" evidence="8">
    <location>
        <begin position="53"/>
        <end position="73"/>
    </location>
</feature>
<feature type="transmembrane region" description="Helical" evidence="8">
    <location>
        <begin position="389"/>
        <end position="409"/>
    </location>
</feature>
<dbReference type="PRINTS" id="PR01035">
    <property type="entry name" value="TCRTETA"/>
</dbReference>
<feature type="domain" description="Major facilitator superfamily (MFS) profile" evidence="9">
    <location>
        <begin position="6"/>
        <end position="411"/>
    </location>
</feature>
<feature type="transmembrane region" description="Helical" evidence="8">
    <location>
        <begin position="112"/>
        <end position="133"/>
    </location>
</feature>
<reference evidence="10" key="1">
    <citation type="submission" date="2021-03" db="EMBL/GenBank/DDBJ databases">
        <authorList>
            <person name="Wang G."/>
        </authorList>
    </citation>
    <scope>NUCLEOTIDE SEQUENCE</scope>
    <source>
        <strain evidence="10">KCTC 12899</strain>
    </source>
</reference>
<protein>
    <submittedName>
        <fullName evidence="10">MFS transporter</fullName>
    </submittedName>
</protein>
<dbReference type="Pfam" id="PF07690">
    <property type="entry name" value="MFS_1"/>
    <property type="match status" value="2"/>
</dbReference>
<dbReference type="InterPro" id="IPR005829">
    <property type="entry name" value="Sugar_transporter_CS"/>
</dbReference>
<dbReference type="PANTHER" id="PTHR23504">
    <property type="entry name" value="MAJOR FACILITATOR SUPERFAMILY DOMAIN-CONTAINING PROTEIN 10"/>
    <property type="match status" value="1"/>
</dbReference>
<feature type="transmembrane region" description="Helical" evidence="8">
    <location>
        <begin position="174"/>
        <end position="194"/>
    </location>
</feature>
<keyword evidence="11" id="KW-1185">Reference proteome</keyword>
<feature type="transmembrane region" description="Helical" evidence="8">
    <location>
        <begin position="272"/>
        <end position="291"/>
    </location>
</feature>
<dbReference type="PROSITE" id="PS00216">
    <property type="entry name" value="SUGAR_TRANSPORT_1"/>
    <property type="match status" value="1"/>
</dbReference>
<feature type="transmembrane region" description="Helical" evidence="8">
    <location>
        <begin position="303"/>
        <end position="321"/>
    </location>
</feature>
<keyword evidence="4" id="KW-0813">Transport</keyword>
<evidence type="ECO:0000256" key="1">
    <source>
        <dbReference type="ARBA" id="ARBA00003279"/>
    </source>
</evidence>
<keyword evidence="6 8" id="KW-1133">Transmembrane helix</keyword>
<dbReference type="InterPro" id="IPR036259">
    <property type="entry name" value="MFS_trans_sf"/>
</dbReference>
<dbReference type="Gene3D" id="1.20.1250.20">
    <property type="entry name" value="MFS general substrate transporter like domains"/>
    <property type="match status" value="1"/>
</dbReference>
<dbReference type="PANTHER" id="PTHR23504:SF15">
    <property type="entry name" value="MAJOR FACILITATOR SUPERFAMILY (MFS) PROFILE DOMAIN-CONTAINING PROTEIN"/>
    <property type="match status" value="1"/>
</dbReference>
<name>A0A8J7Q9J9_9BACT</name>
<dbReference type="RefSeq" id="WP_207859880.1">
    <property type="nucleotide sequence ID" value="NZ_JAFREP010000014.1"/>
</dbReference>
<evidence type="ECO:0000259" key="9">
    <source>
        <dbReference type="PROSITE" id="PS50850"/>
    </source>
</evidence>
<feature type="transmembrane region" description="Helical" evidence="8">
    <location>
        <begin position="327"/>
        <end position="348"/>
    </location>
</feature>
<comment type="similarity">
    <text evidence="3">Belongs to the major facilitator superfamily. TCR/Tet family.</text>
</comment>
<evidence type="ECO:0000256" key="5">
    <source>
        <dbReference type="ARBA" id="ARBA00022692"/>
    </source>
</evidence>
<dbReference type="GO" id="GO:0022857">
    <property type="term" value="F:transmembrane transporter activity"/>
    <property type="evidence" value="ECO:0007669"/>
    <property type="project" value="InterPro"/>
</dbReference>